<gene>
    <name evidence="1" type="ORF">FJQ98_14000</name>
</gene>
<evidence type="ECO:0000313" key="1">
    <source>
        <dbReference type="EMBL" id="QQP14976.1"/>
    </source>
</evidence>
<reference evidence="1 2" key="1">
    <citation type="submission" date="2020-01" db="EMBL/GenBank/DDBJ databases">
        <authorList>
            <person name="Liu G."/>
            <person name="Liu B."/>
        </authorList>
    </citation>
    <scope>NUCLEOTIDE SEQUENCE [LARGE SCALE GENOMIC DNA]</scope>
    <source>
        <strain evidence="1 2">FJAT-51161</strain>
    </source>
</reference>
<keyword evidence="2" id="KW-1185">Reference proteome</keyword>
<evidence type="ECO:0000313" key="2">
    <source>
        <dbReference type="Proteomes" id="UP000596049"/>
    </source>
</evidence>
<proteinExistence type="predicted"/>
<accession>A0ABX7AYX5</accession>
<sequence>MDYLIRSSVVADYEKIFIKSIEQTIKRMVNNKFLLKKDYFELSITFYEDFLITIRIEDGIITELRKNSYENFIPDSFLINLSNVERLPPRLNRYKDLGLGNFRNEVKESLKLGKIIANNENDAFWKDYNITLKIDQNIHLADVLS</sequence>
<dbReference type="Proteomes" id="UP000596049">
    <property type="component" value="Chromosome"/>
</dbReference>
<name>A0ABX7AYX5_9BACI</name>
<organism evidence="1 2">
    <name type="scientific">Lysinibacillus agricola</name>
    <dbReference type="NCBI Taxonomy" id="2590012"/>
    <lineage>
        <taxon>Bacteria</taxon>
        <taxon>Bacillati</taxon>
        <taxon>Bacillota</taxon>
        <taxon>Bacilli</taxon>
        <taxon>Bacillales</taxon>
        <taxon>Bacillaceae</taxon>
        <taxon>Lysinibacillus</taxon>
    </lineage>
</organism>
<protein>
    <submittedName>
        <fullName evidence="1">Uncharacterized protein</fullName>
    </submittedName>
</protein>
<dbReference type="EMBL" id="CP067341">
    <property type="protein sequence ID" value="QQP14976.1"/>
    <property type="molecule type" value="Genomic_DNA"/>
</dbReference>